<name>A0A4T0WWU3_9ASCO</name>
<protein>
    <recommendedName>
        <fullName evidence="3">COX assembly mitochondrial protein</fullName>
    </recommendedName>
</protein>
<gene>
    <name evidence="4" type="ORF">CANINC_004199</name>
</gene>
<accession>A0A4T0WWU3</accession>
<comment type="subcellular location">
    <subcellularLocation>
        <location evidence="3">Mitochondrion inner membrane</location>
    </subcellularLocation>
</comment>
<keyword evidence="3" id="KW-0143">Chaperone</keyword>
<organism evidence="4 5">
    <name type="scientific">Pichia inconspicua</name>
    <dbReference type="NCBI Taxonomy" id="52247"/>
    <lineage>
        <taxon>Eukaryota</taxon>
        <taxon>Fungi</taxon>
        <taxon>Dikarya</taxon>
        <taxon>Ascomycota</taxon>
        <taxon>Saccharomycotina</taxon>
        <taxon>Pichiomycetes</taxon>
        <taxon>Pichiales</taxon>
        <taxon>Pichiaceae</taxon>
        <taxon>Pichia</taxon>
    </lineage>
</organism>
<evidence type="ECO:0000313" key="4">
    <source>
        <dbReference type="EMBL" id="TID16297.1"/>
    </source>
</evidence>
<dbReference type="InterPro" id="IPR013892">
    <property type="entry name" value="Cyt_c_biogenesis_Cmc1-like"/>
</dbReference>
<comment type="similarity">
    <text evidence="1 3">Belongs to the CMC family.</text>
</comment>
<keyword evidence="3" id="KW-0496">Mitochondrion</keyword>
<evidence type="ECO:0000313" key="5">
    <source>
        <dbReference type="Proteomes" id="UP000307173"/>
    </source>
</evidence>
<keyword evidence="2" id="KW-1015">Disulfide bond</keyword>
<keyword evidence="3" id="KW-0999">Mitochondrion inner membrane</keyword>
<evidence type="ECO:0000256" key="2">
    <source>
        <dbReference type="ARBA" id="ARBA00023157"/>
    </source>
</evidence>
<reference evidence="4 5" key="1">
    <citation type="journal article" date="2019" name="Front. Genet.">
        <title>Whole-Genome Sequencing of the Opportunistic Yeast Pathogen Candida inconspicua Uncovers Its Hybrid Origin.</title>
        <authorList>
            <person name="Mixao V."/>
            <person name="Hansen A.P."/>
            <person name="Saus E."/>
            <person name="Boekhout T."/>
            <person name="Lass-Florl C."/>
            <person name="Gabaldon T."/>
        </authorList>
    </citation>
    <scope>NUCLEOTIDE SEQUENCE [LARGE SCALE GENOMIC DNA]</scope>
    <source>
        <strain evidence="4 5">CBS 180</strain>
    </source>
</reference>
<comment type="caution">
    <text evidence="4">The sequence shown here is derived from an EMBL/GenBank/DDBJ whole genome shotgun (WGS) entry which is preliminary data.</text>
</comment>
<dbReference type="STRING" id="52247.A0A4T0WWU3"/>
<comment type="function">
    <text evidence="3">Required for mitochondrial cytochrome c oxidase (COX) assembly and respiration.</text>
</comment>
<dbReference type="Pfam" id="PF08583">
    <property type="entry name" value="Cmc1"/>
    <property type="match status" value="1"/>
</dbReference>
<keyword evidence="5" id="KW-1185">Reference proteome</keyword>
<keyword evidence="3" id="KW-0472">Membrane</keyword>
<proteinExistence type="inferred from homology"/>
<evidence type="ECO:0000256" key="1">
    <source>
        <dbReference type="ARBA" id="ARBA00007347"/>
    </source>
</evidence>
<dbReference type="AlphaFoldDB" id="A0A4T0WWU3"/>
<dbReference type="OrthoDB" id="532630at2759"/>
<dbReference type="GO" id="GO:0005743">
    <property type="term" value="C:mitochondrial inner membrane"/>
    <property type="evidence" value="ECO:0007669"/>
    <property type="project" value="UniProtKB-SubCell"/>
</dbReference>
<evidence type="ECO:0000256" key="3">
    <source>
        <dbReference type="RuleBase" id="RU364104"/>
    </source>
</evidence>
<dbReference type="Proteomes" id="UP000307173">
    <property type="component" value="Unassembled WGS sequence"/>
</dbReference>
<dbReference type="EMBL" id="SELW01000643">
    <property type="protein sequence ID" value="TID16297.1"/>
    <property type="molecule type" value="Genomic_DNA"/>
</dbReference>
<sequence>MHPILDRDRFQNCEDLIDMLEECHKSPFLETAMGKCSDIKIQLSQCLHENRLANDREQILKRREKNKILEENKRKRLEEEWGENEYLKKVVELELKSKLQQQQQPQQQLSDSKN</sequence>